<dbReference type="Pfam" id="PF18082">
    <property type="entry name" value="NAT_N"/>
    <property type="match status" value="1"/>
</dbReference>
<reference evidence="4" key="1">
    <citation type="submission" date="2011-04" db="EMBL/GenBank/DDBJ databases">
        <title>The complete genome of Treponema brennaborense DSM 12168.</title>
        <authorList>
            <person name="Lucas S."/>
            <person name="Han J."/>
            <person name="Lapidus A."/>
            <person name="Bruce D."/>
            <person name="Goodwin L."/>
            <person name="Pitluck S."/>
            <person name="Peters L."/>
            <person name="Kyrpides N."/>
            <person name="Mavromatis K."/>
            <person name="Ivanova N."/>
            <person name="Mikhailova N."/>
            <person name="Pagani I."/>
            <person name="Teshima H."/>
            <person name="Detter J.C."/>
            <person name="Tapia R."/>
            <person name="Han C."/>
            <person name="Land M."/>
            <person name="Hauser L."/>
            <person name="Markowitz V."/>
            <person name="Cheng J.-F."/>
            <person name="Hugenholtz P."/>
            <person name="Woyke T."/>
            <person name="Wu D."/>
            <person name="Gronow S."/>
            <person name="Wellnitz S."/>
            <person name="Brambilla E."/>
            <person name="Klenk H.-P."/>
            <person name="Eisen J.A."/>
        </authorList>
    </citation>
    <scope>NUCLEOTIDE SEQUENCE [LARGE SCALE GENOMIC DNA]</scope>
    <source>
        <strain evidence="4">DSM 12168 / CIP 105900 / DD5/3</strain>
    </source>
</reference>
<name>F4LLT5_TREBD</name>
<sequence length="380" mass="42407">MSIAKSVTDVHKRLAFPEDFFSVLQRCASAVDKDEARSRRFRDGLRAMKSDPPADGFEFDRCREVLRSVRKEIDAGSLSAADGSLLVAAAAAECIPRYERLHISAAVFADTFGDITVWARDCLAKTGAWGITELPWFSHHLSLRLFALGRLQFELTALDLPYSRLEPRHNRNQAENRGAVYAVKGNLSCTADGFLRTPDDPPDIAAAFTTRYETLRTSGDTQLLVANTVREGVVLPRQTAFDRRDWTEQSLCGGERNVLDVHIPATGPLDTNDCLASFGQARRFPLFARHAPVGFSCHSWLLDPYFIRRLPETSRIRRFSSLFDIVPPVSVDYGEGLSRVFPVRHETGNPPPLTSLQKTVRDWLAGGALFRQGQGLRFTP</sequence>
<dbReference type="InterPro" id="IPR041273">
    <property type="entry name" value="NAT_N"/>
</dbReference>
<feature type="domain" description="N-acyltransferase N-terminal" evidence="1">
    <location>
        <begin position="52"/>
        <end position="142"/>
    </location>
</feature>
<dbReference type="Gene3D" id="3.40.630.120">
    <property type="match status" value="1"/>
</dbReference>
<keyword evidence="4" id="KW-1185">Reference proteome</keyword>
<protein>
    <submittedName>
        <fullName evidence="3">Uncharacterized protein</fullName>
    </submittedName>
</protein>
<evidence type="ECO:0000313" key="4">
    <source>
        <dbReference type="Proteomes" id="UP000006546"/>
    </source>
</evidence>
<dbReference type="HOGENOM" id="CLU_727491_0_0_12"/>
<feature type="domain" description="GNAT-like C-terminal" evidence="2">
    <location>
        <begin position="145"/>
        <end position="376"/>
    </location>
</feature>
<dbReference type="KEGG" id="tbe:Trebr_2320"/>
<dbReference type="STRING" id="906968.Trebr_2320"/>
<evidence type="ECO:0000313" key="3">
    <source>
        <dbReference type="EMBL" id="AEE17729.1"/>
    </source>
</evidence>
<dbReference type="InterPro" id="IPR041644">
    <property type="entry name" value="GNAT_C"/>
</dbReference>
<dbReference type="AlphaFoldDB" id="F4LLT5"/>
<dbReference type="eggNOG" id="ENOG5032BKY">
    <property type="taxonomic scope" value="Bacteria"/>
</dbReference>
<gene>
    <name evidence="3" type="ordered locus">Trebr_2320</name>
</gene>
<evidence type="ECO:0000259" key="1">
    <source>
        <dbReference type="Pfam" id="PF18082"/>
    </source>
</evidence>
<accession>F4LLT5</accession>
<proteinExistence type="predicted"/>
<dbReference type="EMBL" id="CP002696">
    <property type="protein sequence ID" value="AEE17729.1"/>
    <property type="molecule type" value="Genomic_DNA"/>
</dbReference>
<evidence type="ECO:0000259" key="2">
    <source>
        <dbReference type="Pfam" id="PF18164"/>
    </source>
</evidence>
<dbReference type="Proteomes" id="UP000006546">
    <property type="component" value="Chromosome"/>
</dbReference>
<organism evidence="3 4">
    <name type="scientific">Treponema brennaborense (strain DSM 12168 / CIP 105900 / DD5/3)</name>
    <dbReference type="NCBI Taxonomy" id="906968"/>
    <lineage>
        <taxon>Bacteria</taxon>
        <taxon>Pseudomonadati</taxon>
        <taxon>Spirochaetota</taxon>
        <taxon>Spirochaetia</taxon>
        <taxon>Spirochaetales</taxon>
        <taxon>Treponemataceae</taxon>
        <taxon>Treponema</taxon>
    </lineage>
</organism>
<dbReference type="Pfam" id="PF18164">
    <property type="entry name" value="GNAT_C"/>
    <property type="match status" value="1"/>
</dbReference>